<reference evidence="4" key="1">
    <citation type="journal article" date="2019" name="Int. J. Syst. Evol. Microbiol.">
        <title>The Global Catalogue of Microorganisms (GCM) 10K type strain sequencing project: providing services to taxonomists for standard genome sequencing and annotation.</title>
        <authorList>
            <consortium name="The Broad Institute Genomics Platform"/>
            <consortium name="The Broad Institute Genome Sequencing Center for Infectious Disease"/>
            <person name="Wu L."/>
            <person name="Ma J."/>
        </authorList>
    </citation>
    <scope>NUCLEOTIDE SEQUENCE [LARGE SCALE GENOMIC DNA]</scope>
    <source>
        <strain evidence="4">CCM 8479</strain>
    </source>
</reference>
<evidence type="ECO:0000256" key="1">
    <source>
        <dbReference type="SAM" id="MobiDB-lite"/>
    </source>
</evidence>
<comment type="caution">
    <text evidence="3">The sequence shown here is derived from an EMBL/GenBank/DDBJ whole genome shotgun (WGS) entry which is preliminary data.</text>
</comment>
<dbReference type="InterPro" id="IPR016032">
    <property type="entry name" value="Sig_transdc_resp-reg_C-effctor"/>
</dbReference>
<organism evidence="3 4">
    <name type="scientific">Streptomyces fimbriatus</name>
    <dbReference type="NCBI Taxonomy" id="68197"/>
    <lineage>
        <taxon>Bacteria</taxon>
        <taxon>Bacillati</taxon>
        <taxon>Actinomycetota</taxon>
        <taxon>Actinomycetes</taxon>
        <taxon>Kitasatosporales</taxon>
        <taxon>Streptomycetaceae</taxon>
        <taxon>Streptomyces</taxon>
    </lineage>
</organism>
<keyword evidence="4" id="KW-1185">Reference proteome</keyword>
<dbReference type="InterPro" id="IPR000792">
    <property type="entry name" value="Tscrpt_reg_LuxR_C"/>
</dbReference>
<dbReference type="EMBL" id="JBHSKL010000011">
    <property type="protein sequence ID" value="MFC5224732.1"/>
    <property type="molecule type" value="Genomic_DNA"/>
</dbReference>
<sequence>MGGVLAGSPESFIDISRIDADDRKILNLLYAGLNDASIARQLAIGHRTVQRRVQRLMERLQARGRVALGARAQELGLLRPPRTPRPPREPHGAPTGHLSRLTPTAPERPRD</sequence>
<dbReference type="Gene3D" id="1.10.10.10">
    <property type="entry name" value="Winged helix-like DNA-binding domain superfamily/Winged helix DNA-binding domain"/>
    <property type="match status" value="1"/>
</dbReference>
<feature type="domain" description="HTH luxR-type" evidence="2">
    <location>
        <begin position="15"/>
        <end position="72"/>
    </location>
</feature>
<name>A0ABW0D5K4_STRFI</name>
<dbReference type="Pfam" id="PF00196">
    <property type="entry name" value="GerE"/>
    <property type="match status" value="1"/>
</dbReference>
<gene>
    <name evidence="3" type="ORF">ACFPN6_08985</name>
</gene>
<dbReference type="Proteomes" id="UP001596156">
    <property type="component" value="Unassembled WGS sequence"/>
</dbReference>
<evidence type="ECO:0000313" key="3">
    <source>
        <dbReference type="EMBL" id="MFC5224732.1"/>
    </source>
</evidence>
<proteinExistence type="predicted"/>
<accession>A0ABW0D5K4</accession>
<dbReference type="RefSeq" id="WP_344643315.1">
    <property type="nucleotide sequence ID" value="NZ_BAAASS010000004.1"/>
</dbReference>
<dbReference type="SUPFAM" id="SSF46894">
    <property type="entry name" value="C-terminal effector domain of the bipartite response regulators"/>
    <property type="match status" value="1"/>
</dbReference>
<dbReference type="InterPro" id="IPR036388">
    <property type="entry name" value="WH-like_DNA-bd_sf"/>
</dbReference>
<dbReference type="SMART" id="SM00421">
    <property type="entry name" value="HTH_LUXR"/>
    <property type="match status" value="1"/>
</dbReference>
<evidence type="ECO:0000259" key="2">
    <source>
        <dbReference type="SMART" id="SM00421"/>
    </source>
</evidence>
<protein>
    <submittedName>
        <fullName evidence="3">Response regulator transcription factor</fullName>
    </submittedName>
</protein>
<evidence type="ECO:0000313" key="4">
    <source>
        <dbReference type="Proteomes" id="UP001596156"/>
    </source>
</evidence>
<feature type="region of interest" description="Disordered" evidence="1">
    <location>
        <begin position="76"/>
        <end position="111"/>
    </location>
</feature>